<comment type="similarity">
    <text evidence="2">Belongs to the methyltransferase superfamily. L-isoaspartyl/D-aspartyl protein methyltransferase family.</text>
</comment>
<evidence type="ECO:0000256" key="5">
    <source>
        <dbReference type="ARBA" id="ARBA00022603"/>
    </source>
</evidence>
<evidence type="ECO:0000313" key="8">
    <source>
        <dbReference type="Ensembl" id="ENSECRP00000008801.1"/>
    </source>
</evidence>
<evidence type="ECO:0000256" key="6">
    <source>
        <dbReference type="ARBA" id="ARBA00022679"/>
    </source>
</evidence>
<proteinExistence type="inferred from homology"/>
<dbReference type="Gene3D" id="3.40.50.150">
    <property type="entry name" value="Vaccinia Virus protein VP39"/>
    <property type="match status" value="1"/>
</dbReference>
<keyword evidence="9" id="KW-1185">Reference proteome</keyword>
<reference evidence="8" key="3">
    <citation type="submission" date="2025-09" db="UniProtKB">
        <authorList>
            <consortium name="Ensembl"/>
        </authorList>
    </citation>
    <scope>IDENTIFICATION</scope>
</reference>
<dbReference type="InterPro" id="IPR029063">
    <property type="entry name" value="SAM-dependent_MTases_sf"/>
</dbReference>
<protein>
    <recommendedName>
        <fullName evidence="3">protein-L-isoaspartate(D-aspartate) O-methyltransferase</fullName>
        <ecNumber evidence="3">2.1.1.77</ecNumber>
    </recommendedName>
</protein>
<evidence type="ECO:0000256" key="4">
    <source>
        <dbReference type="ARBA" id="ARBA00022490"/>
    </source>
</evidence>
<organism evidence="8 9">
    <name type="scientific">Erpetoichthys calabaricus</name>
    <name type="common">Rope fish</name>
    <name type="synonym">Calamoichthys calabaricus</name>
    <dbReference type="NCBI Taxonomy" id="27687"/>
    <lineage>
        <taxon>Eukaryota</taxon>
        <taxon>Metazoa</taxon>
        <taxon>Chordata</taxon>
        <taxon>Craniata</taxon>
        <taxon>Vertebrata</taxon>
        <taxon>Euteleostomi</taxon>
        <taxon>Actinopterygii</taxon>
        <taxon>Polypteriformes</taxon>
        <taxon>Polypteridae</taxon>
        <taxon>Erpetoichthys</taxon>
    </lineage>
</organism>
<keyword evidence="7" id="KW-0949">S-adenosyl-L-methionine</keyword>
<sequence length="81" mass="9315">MVWFKFHAELVNNFCKNGIIKSEKVYQDMLATDGACSATYNPYMDPPQSIEYQATITDPHIHTHVLWNSSTIMFSGFEKSH</sequence>
<name>A0A8C4X6C5_ERPCA</name>
<evidence type="ECO:0000256" key="3">
    <source>
        <dbReference type="ARBA" id="ARBA00011890"/>
    </source>
</evidence>
<evidence type="ECO:0000313" key="9">
    <source>
        <dbReference type="Proteomes" id="UP000694620"/>
    </source>
</evidence>
<dbReference type="AlphaFoldDB" id="A0A8C4X6C5"/>
<dbReference type="PANTHER" id="PTHR11579">
    <property type="entry name" value="PROTEIN-L-ISOASPARTATE O-METHYLTRANSFERASE"/>
    <property type="match status" value="1"/>
</dbReference>
<dbReference type="PANTHER" id="PTHR11579:SF0">
    <property type="entry name" value="PROTEIN-L-ISOASPARTATE(D-ASPARTATE) O-METHYLTRANSFERASE"/>
    <property type="match status" value="1"/>
</dbReference>
<accession>A0A8C4X6C5</accession>
<keyword evidence="5" id="KW-0489">Methyltransferase</keyword>
<evidence type="ECO:0000256" key="1">
    <source>
        <dbReference type="ARBA" id="ARBA00004496"/>
    </source>
</evidence>
<dbReference type="EC" id="2.1.1.77" evidence="3"/>
<keyword evidence="4" id="KW-0963">Cytoplasm</keyword>
<comment type="subcellular location">
    <subcellularLocation>
        <location evidence="1">Cytoplasm</location>
    </subcellularLocation>
</comment>
<dbReference type="InterPro" id="IPR000682">
    <property type="entry name" value="PCMT"/>
</dbReference>
<evidence type="ECO:0000256" key="2">
    <source>
        <dbReference type="ARBA" id="ARBA00005369"/>
    </source>
</evidence>
<dbReference type="GO" id="GO:0005737">
    <property type="term" value="C:cytoplasm"/>
    <property type="evidence" value="ECO:0007669"/>
    <property type="project" value="UniProtKB-SubCell"/>
</dbReference>
<reference evidence="8" key="1">
    <citation type="submission" date="2021-06" db="EMBL/GenBank/DDBJ databases">
        <authorList>
            <consortium name="Wellcome Sanger Institute Data Sharing"/>
        </authorList>
    </citation>
    <scope>NUCLEOTIDE SEQUENCE [LARGE SCALE GENOMIC DNA]</scope>
</reference>
<dbReference type="Ensembl" id="ENSECRT00000008948.1">
    <property type="protein sequence ID" value="ENSECRP00000008801.1"/>
    <property type="gene ID" value="ENSECRG00000005902.1"/>
</dbReference>
<evidence type="ECO:0000256" key="7">
    <source>
        <dbReference type="ARBA" id="ARBA00022691"/>
    </source>
</evidence>
<dbReference type="GO" id="GO:0032259">
    <property type="term" value="P:methylation"/>
    <property type="evidence" value="ECO:0007669"/>
    <property type="project" value="UniProtKB-KW"/>
</dbReference>
<dbReference type="Proteomes" id="UP000694620">
    <property type="component" value="Chromosome 4"/>
</dbReference>
<keyword evidence="6" id="KW-0808">Transferase</keyword>
<dbReference type="GO" id="GO:0004719">
    <property type="term" value="F:protein-L-isoaspartate (D-aspartate) O-methyltransferase activity"/>
    <property type="evidence" value="ECO:0007669"/>
    <property type="project" value="UniProtKB-EC"/>
</dbReference>
<dbReference type="Pfam" id="PF01135">
    <property type="entry name" value="PCMT"/>
    <property type="match status" value="1"/>
</dbReference>
<reference evidence="8" key="2">
    <citation type="submission" date="2025-08" db="UniProtKB">
        <authorList>
            <consortium name="Ensembl"/>
        </authorList>
    </citation>
    <scope>IDENTIFICATION</scope>
</reference>